<feature type="region of interest" description="Disordered" evidence="3">
    <location>
        <begin position="194"/>
        <end position="280"/>
    </location>
</feature>
<feature type="transmembrane region" description="Helical" evidence="2">
    <location>
        <begin position="42"/>
        <end position="64"/>
    </location>
</feature>
<comment type="domain">
    <text evidence="2">The C4-type zinc finger motif is necessary both for its ER three-way tubular junction localization and formation.</text>
</comment>
<dbReference type="GO" id="GO:0008270">
    <property type="term" value="F:zinc ion binding"/>
    <property type="evidence" value="ECO:0007669"/>
    <property type="project" value="UniProtKB-KW"/>
</dbReference>
<feature type="compositionally biased region" description="Polar residues" evidence="3">
    <location>
        <begin position="154"/>
        <end position="164"/>
    </location>
</feature>
<evidence type="ECO:0000256" key="3">
    <source>
        <dbReference type="SAM" id="MobiDB-lite"/>
    </source>
</evidence>
<name>A0A7R8ZYW8_9CRUS</name>
<dbReference type="InterPro" id="IPR040115">
    <property type="entry name" value="Lnp"/>
</dbReference>
<keyword evidence="2" id="KW-1133">Transmembrane helix</keyword>
<feature type="compositionally biased region" description="Pro residues" evidence="3">
    <location>
        <begin position="267"/>
        <end position="276"/>
    </location>
</feature>
<feature type="compositionally biased region" description="Basic and acidic residues" evidence="3">
    <location>
        <begin position="354"/>
        <end position="390"/>
    </location>
</feature>
<dbReference type="PANTHER" id="PTHR22166:SF12">
    <property type="entry name" value="ENDOPLASMIC RETICULUM JUNCTION FORMATION PROTEIN LUNAPARK"/>
    <property type="match status" value="1"/>
</dbReference>
<comment type="function">
    <text evidence="2">Plays a role in determining ER morphology.</text>
</comment>
<sequence length="478" mass="54509">MGGVISRFRGEPSKKQELESIDKEIRNLEEYKVTTQAWEKRLVGYLIFYSIVFYVVAMLVLYFLFFPPTWKERAIYSIPLLAFPLLVWGVKCLTVWYYGQKILWKEDKLMELRRRKRKIIENVMETETFKVASEILEKHAPDQLRRLFGEDSSAKTNTPKTVHNSPSPSSHLFSLLPPLPQFFLGEKKVPERIQPVSLTPFPRPMPAKGMELRRRLPPPPPPPQQPSRIINTNQPSMQGSGMRPSQSPPSLSPPLQVQPQPRRLGVPPGPPIPRPVPPRERGLMDRVVEYLVGEGPNNRYALICKQCHSHNGMALEEEFEYIMNPARKQRPQAPRLNYPETASDQEDGASGDQARTEVEAKDTRESPTEKGEGEHERKISDTQKDEERIDTVQQEEEVEEQEHEEADDSKLLQFSYNSNEAMEIDNEDTGEMDEGAHAKSIEGGMKEENDDADQLPSFPTVSETENGEPRGVISDVVS</sequence>
<keyword evidence="2" id="KW-0479">Metal-binding</keyword>
<feature type="compositionally biased region" description="Polar residues" evidence="3">
    <location>
        <begin position="227"/>
        <end position="239"/>
    </location>
</feature>
<dbReference type="InterPro" id="IPR019273">
    <property type="entry name" value="Lunapark_Znf"/>
</dbReference>
<dbReference type="Pfam" id="PF10058">
    <property type="entry name" value="Zn_ribbon_10"/>
    <property type="match status" value="1"/>
</dbReference>
<feature type="domain" description="Lunapark zinc ribbon" evidence="4">
    <location>
        <begin position="284"/>
        <end position="322"/>
    </location>
</feature>
<feature type="compositionally biased region" description="Acidic residues" evidence="3">
    <location>
        <begin position="422"/>
        <end position="433"/>
    </location>
</feature>
<dbReference type="GO" id="GO:1903373">
    <property type="term" value="P:positive regulation of endoplasmic reticulum tubular network organization"/>
    <property type="evidence" value="ECO:0007669"/>
    <property type="project" value="UniProtKB-UniRule"/>
</dbReference>
<dbReference type="AlphaFoldDB" id="A0A7R8ZYW8"/>
<organism evidence="5">
    <name type="scientific">Darwinula stevensoni</name>
    <dbReference type="NCBI Taxonomy" id="69355"/>
    <lineage>
        <taxon>Eukaryota</taxon>
        <taxon>Metazoa</taxon>
        <taxon>Ecdysozoa</taxon>
        <taxon>Arthropoda</taxon>
        <taxon>Crustacea</taxon>
        <taxon>Oligostraca</taxon>
        <taxon>Ostracoda</taxon>
        <taxon>Podocopa</taxon>
        <taxon>Podocopida</taxon>
        <taxon>Darwinulocopina</taxon>
        <taxon>Darwinuloidea</taxon>
        <taxon>Darwinulidae</taxon>
        <taxon>Darwinula</taxon>
    </lineage>
</organism>
<dbReference type="GO" id="GO:0098826">
    <property type="term" value="C:endoplasmic reticulum tubular network membrane"/>
    <property type="evidence" value="ECO:0007669"/>
    <property type="project" value="UniProtKB-UniRule"/>
</dbReference>
<feature type="region of interest" description="Disordered" evidence="3">
    <location>
        <begin position="328"/>
        <end position="478"/>
    </location>
</feature>
<dbReference type="Proteomes" id="UP000677054">
    <property type="component" value="Unassembled WGS sequence"/>
</dbReference>
<dbReference type="EMBL" id="CAJPEV010000205">
    <property type="protein sequence ID" value="CAG0882341.1"/>
    <property type="molecule type" value="Genomic_DNA"/>
</dbReference>
<evidence type="ECO:0000313" key="5">
    <source>
        <dbReference type="EMBL" id="CAD7242017.1"/>
    </source>
</evidence>
<dbReference type="OrthoDB" id="3169036at2759"/>
<feature type="compositionally biased region" description="Acidic residues" evidence="3">
    <location>
        <begin position="393"/>
        <end position="407"/>
    </location>
</feature>
<dbReference type="GO" id="GO:0071788">
    <property type="term" value="P:endoplasmic reticulum tubular network maintenance"/>
    <property type="evidence" value="ECO:0007669"/>
    <property type="project" value="UniProtKB-UniRule"/>
</dbReference>
<proteinExistence type="inferred from homology"/>
<comment type="subcellular location">
    <subcellularLocation>
        <location evidence="2">Endoplasmic reticulum membrane</location>
        <topology evidence="2">Multi-pass membrane protein</topology>
    </subcellularLocation>
</comment>
<comment type="similarity">
    <text evidence="1 2">Belongs to the lunapark family.</text>
</comment>
<evidence type="ECO:0000256" key="2">
    <source>
        <dbReference type="RuleBase" id="RU367073"/>
    </source>
</evidence>
<evidence type="ECO:0000259" key="4">
    <source>
        <dbReference type="Pfam" id="PF10058"/>
    </source>
</evidence>
<keyword evidence="6" id="KW-1185">Reference proteome</keyword>
<dbReference type="PANTHER" id="PTHR22166">
    <property type="entry name" value="ENDOPLASMIC RETICULUM JUNCTION FORMATION PROTEIN LUNAPARK"/>
    <property type="match status" value="1"/>
</dbReference>
<evidence type="ECO:0000313" key="6">
    <source>
        <dbReference type="Proteomes" id="UP000677054"/>
    </source>
</evidence>
<reference evidence="5" key="1">
    <citation type="submission" date="2020-11" db="EMBL/GenBank/DDBJ databases">
        <authorList>
            <person name="Tran Van P."/>
        </authorList>
    </citation>
    <scope>NUCLEOTIDE SEQUENCE</scope>
</reference>
<dbReference type="EMBL" id="LR899722">
    <property type="protein sequence ID" value="CAD7242017.1"/>
    <property type="molecule type" value="Genomic_DNA"/>
</dbReference>
<feature type="compositionally biased region" description="Basic and acidic residues" evidence="3">
    <location>
        <begin position="434"/>
        <end position="447"/>
    </location>
</feature>
<keyword evidence="2" id="KW-0812">Transmembrane</keyword>
<keyword evidence="2" id="KW-0472">Membrane</keyword>
<gene>
    <name evidence="5" type="ORF">DSTB1V02_LOCUS1992</name>
</gene>
<accession>A0A7R8ZYW8</accession>
<protein>
    <recommendedName>
        <fullName evidence="2">Endoplasmic reticulum junction formation protein lunapark</fullName>
    </recommendedName>
</protein>
<keyword evidence="2" id="KW-0256">Endoplasmic reticulum</keyword>
<evidence type="ECO:0000256" key="1">
    <source>
        <dbReference type="ARBA" id="ARBA00009940"/>
    </source>
</evidence>
<keyword evidence="2" id="KW-0862">Zinc</keyword>
<feature type="region of interest" description="Disordered" evidence="3">
    <location>
        <begin position="151"/>
        <end position="170"/>
    </location>
</feature>
<keyword evidence="2" id="KW-0863">Zinc-finger</keyword>
<feature type="transmembrane region" description="Helical" evidence="2">
    <location>
        <begin position="76"/>
        <end position="98"/>
    </location>
</feature>
<feature type="compositionally biased region" description="Low complexity" evidence="3">
    <location>
        <begin position="253"/>
        <end position="266"/>
    </location>
</feature>